<dbReference type="EMBL" id="JAGYPM010000007">
    <property type="protein sequence ID" value="MBS4192914.1"/>
    <property type="molecule type" value="Genomic_DNA"/>
</dbReference>
<sequence length="176" mass="19533">MKKIILCLFLIGMLVGCSEKTETVKKENWEVSPTFNIPVTFGDGTKGEYVLVGEEGRIGFLIGSGKEGEAEAQPIIAGKGNKYMWHFWGEKEEFNGKLKVVGINEKGEEHKVLIRNAGTSNSEKVWEYPEGGMSPNNGADTHVPSNMEFPTEGLWKLNVYFGDKLFGEIIVNVEES</sequence>
<organism evidence="1 2">
    <name type="scientific">Cytobacillus citreus</name>
    <dbReference type="NCBI Taxonomy" id="2833586"/>
    <lineage>
        <taxon>Bacteria</taxon>
        <taxon>Bacillati</taxon>
        <taxon>Bacillota</taxon>
        <taxon>Bacilli</taxon>
        <taxon>Bacillales</taxon>
        <taxon>Bacillaceae</taxon>
        <taxon>Cytobacillus</taxon>
    </lineage>
</organism>
<dbReference type="Pfam" id="PF16167">
    <property type="entry name" value="DUF4871"/>
    <property type="match status" value="1"/>
</dbReference>
<dbReference type="Gene3D" id="2.60.40.3830">
    <property type="match status" value="1"/>
</dbReference>
<name>A0ABS5NZU3_9BACI</name>
<dbReference type="InterPro" id="IPR032366">
    <property type="entry name" value="DUF4871"/>
</dbReference>
<gene>
    <name evidence="1" type="ORF">KHA94_22620</name>
</gene>
<proteinExistence type="predicted"/>
<dbReference type="Proteomes" id="UP000681027">
    <property type="component" value="Unassembled WGS sequence"/>
</dbReference>
<reference evidence="1 2" key="1">
    <citation type="submission" date="2021-05" db="EMBL/GenBank/DDBJ databases">
        <title>Novel Bacillus species.</title>
        <authorList>
            <person name="Liu G."/>
        </authorList>
    </citation>
    <scope>NUCLEOTIDE SEQUENCE [LARGE SCALE GENOMIC DNA]</scope>
    <source>
        <strain evidence="1 2">FJAT-49705</strain>
    </source>
</reference>
<dbReference type="PROSITE" id="PS51257">
    <property type="entry name" value="PROKAR_LIPOPROTEIN"/>
    <property type="match status" value="1"/>
</dbReference>
<dbReference type="RefSeq" id="WP_213104364.1">
    <property type="nucleotide sequence ID" value="NZ_JAGYPM010000007.1"/>
</dbReference>
<protein>
    <submittedName>
        <fullName evidence="1">DUF4871 domain-containing protein</fullName>
    </submittedName>
</protein>
<evidence type="ECO:0000313" key="1">
    <source>
        <dbReference type="EMBL" id="MBS4192914.1"/>
    </source>
</evidence>
<accession>A0ABS5NZU3</accession>
<evidence type="ECO:0000313" key="2">
    <source>
        <dbReference type="Proteomes" id="UP000681027"/>
    </source>
</evidence>
<keyword evidence="2" id="KW-1185">Reference proteome</keyword>
<comment type="caution">
    <text evidence="1">The sequence shown here is derived from an EMBL/GenBank/DDBJ whole genome shotgun (WGS) entry which is preliminary data.</text>
</comment>